<organism evidence="2 3">
    <name type="scientific">Prunus yedoensis var. nudiflora</name>
    <dbReference type="NCBI Taxonomy" id="2094558"/>
    <lineage>
        <taxon>Eukaryota</taxon>
        <taxon>Viridiplantae</taxon>
        <taxon>Streptophyta</taxon>
        <taxon>Embryophyta</taxon>
        <taxon>Tracheophyta</taxon>
        <taxon>Spermatophyta</taxon>
        <taxon>Magnoliopsida</taxon>
        <taxon>eudicotyledons</taxon>
        <taxon>Gunneridae</taxon>
        <taxon>Pentapetalae</taxon>
        <taxon>rosids</taxon>
        <taxon>fabids</taxon>
        <taxon>Rosales</taxon>
        <taxon>Rosaceae</taxon>
        <taxon>Amygdaloideae</taxon>
        <taxon>Amygdaleae</taxon>
        <taxon>Prunus</taxon>
    </lineage>
</organism>
<sequence>MASSTKEIASTTTEPGVQEAITTPTALKQVSGSNVDELPKSSNSQDGFAEVGPNATDLPIENIRHEN</sequence>
<dbReference type="AlphaFoldDB" id="A0A314V1E4"/>
<feature type="compositionally biased region" description="Polar residues" evidence="1">
    <location>
        <begin position="1"/>
        <end position="46"/>
    </location>
</feature>
<accession>A0A314V1E4</accession>
<name>A0A314V1E4_PRUYE</name>
<evidence type="ECO:0000313" key="3">
    <source>
        <dbReference type="Proteomes" id="UP000250321"/>
    </source>
</evidence>
<protein>
    <submittedName>
        <fullName evidence="2">Uncharacterized protein</fullName>
    </submittedName>
</protein>
<proteinExistence type="predicted"/>
<comment type="caution">
    <text evidence="2">The sequence shown here is derived from an EMBL/GenBank/DDBJ whole genome shotgun (WGS) entry which is preliminary data.</text>
</comment>
<reference evidence="2 3" key="1">
    <citation type="submission" date="2018-02" db="EMBL/GenBank/DDBJ databases">
        <title>Draft genome of wild Prunus yedoensis var. nudiflora.</title>
        <authorList>
            <person name="Baek S."/>
            <person name="Kim J.-H."/>
            <person name="Choi K."/>
            <person name="Kim G.-B."/>
            <person name="Cho A."/>
            <person name="Jang H."/>
            <person name="Shin C.-H."/>
            <person name="Yu H.-J."/>
            <person name="Mun J.-H."/>
        </authorList>
    </citation>
    <scope>NUCLEOTIDE SEQUENCE [LARGE SCALE GENOMIC DNA]</scope>
    <source>
        <strain evidence="3">cv. Jeju island</strain>
        <tissue evidence="2">Leaf</tissue>
    </source>
</reference>
<feature type="region of interest" description="Disordered" evidence="1">
    <location>
        <begin position="1"/>
        <end position="67"/>
    </location>
</feature>
<keyword evidence="3" id="KW-1185">Reference proteome</keyword>
<evidence type="ECO:0000313" key="2">
    <source>
        <dbReference type="EMBL" id="PQM43058.1"/>
    </source>
</evidence>
<dbReference type="Proteomes" id="UP000250321">
    <property type="component" value="Unassembled WGS sequence"/>
</dbReference>
<gene>
    <name evidence="2" type="ORF">Pyn_17120</name>
</gene>
<evidence type="ECO:0000256" key="1">
    <source>
        <dbReference type="SAM" id="MobiDB-lite"/>
    </source>
</evidence>
<dbReference type="EMBL" id="PJQY01002727">
    <property type="protein sequence ID" value="PQM43058.1"/>
    <property type="molecule type" value="Genomic_DNA"/>
</dbReference>